<dbReference type="AlphaFoldDB" id="A0A0W8F113"/>
<dbReference type="EMBL" id="LNQE01001642">
    <property type="protein sequence ID" value="KUG14576.1"/>
    <property type="molecule type" value="Genomic_DNA"/>
</dbReference>
<evidence type="ECO:0000313" key="1">
    <source>
        <dbReference type="EMBL" id="KUG14576.1"/>
    </source>
</evidence>
<name>A0A0W8F113_9ZZZZ</name>
<protein>
    <submittedName>
        <fullName evidence="1">Uncharacterized protein</fullName>
    </submittedName>
</protein>
<organism evidence="1">
    <name type="scientific">hydrocarbon metagenome</name>
    <dbReference type="NCBI Taxonomy" id="938273"/>
    <lineage>
        <taxon>unclassified sequences</taxon>
        <taxon>metagenomes</taxon>
        <taxon>ecological metagenomes</taxon>
    </lineage>
</organism>
<comment type="caution">
    <text evidence="1">The sequence shown here is derived from an EMBL/GenBank/DDBJ whole genome shotgun (WGS) entry which is preliminary data.</text>
</comment>
<accession>A0A0W8F113</accession>
<reference evidence="1" key="1">
    <citation type="journal article" date="2015" name="Proc. Natl. Acad. Sci. U.S.A.">
        <title>Networks of energetic and metabolic interactions define dynamics in microbial communities.</title>
        <authorList>
            <person name="Embree M."/>
            <person name="Liu J.K."/>
            <person name="Al-Bassam M.M."/>
            <person name="Zengler K."/>
        </authorList>
    </citation>
    <scope>NUCLEOTIDE SEQUENCE</scope>
</reference>
<gene>
    <name evidence="1" type="ORF">ASZ90_015800</name>
</gene>
<proteinExistence type="predicted"/>
<sequence>MFIRKIRGVGHKHAVARQVSPQGDGWKIPSFAGEEEN</sequence>